<dbReference type="SUPFAM" id="SSF53098">
    <property type="entry name" value="Ribonuclease H-like"/>
    <property type="match status" value="1"/>
</dbReference>
<name>A0A9Q3BLJ2_9BASI</name>
<sequence length="211" mass="24321">MIHIKEPSTPWEVAHISLVTALAPGGEKIYNACLVIVYRFSKTQIFLPFNKYYTALDTVLLIWNRAISHIGLFKNIIGDRDPKFNSSLWKNLHKPFSTKPSFSKAHHLKTDSLMEGMIQNVEEMIKRFFCLWNVFKGFNGFAHHWWTLIPELESVNKTQIHASTGQSHAMLVKICNPKHSFNTLNKYLVNIHLNSSSFKSLLGKVKHHVNH</sequence>
<dbReference type="InterPro" id="IPR036397">
    <property type="entry name" value="RNaseH_sf"/>
</dbReference>
<dbReference type="PANTHER" id="PTHR37984">
    <property type="entry name" value="PROTEIN CBG26694"/>
    <property type="match status" value="1"/>
</dbReference>
<dbReference type="Gene3D" id="3.30.420.10">
    <property type="entry name" value="Ribonuclease H-like superfamily/Ribonuclease H"/>
    <property type="match status" value="1"/>
</dbReference>
<dbReference type="GO" id="GO:0005634">
    <property type="term" value="C:nucleus"/>
    <property type="evidence" value="ECO:0007669"/>
    <property type="project" value="UniProtKB-ARBA"/>
</dbReference>
<feature type="domain" description="Integrase catalytic" evidence="2">
    <location>
        <begin position="3"/>
        <end position="176"/>
    </location>
</feature>
<reference evidence="3" key="1">
    <citation type="submission" date="2021-03" db="EMBL/GenBank/DDBJ databases">
        <title>Draft genome sequence of rust myrtle Austropuccinia psidii MF-1, a brazilian biotype.</title>
        <authorList>
            <person name="Quecine M.C."/>
            <person name="Pachon D.M.R."/>
            <person name="Bonatelli M.L."/>
            <person name="Correr F.H."/>
            <person name="Franceschini L.M."/>
            <person name="Leite T.F."/>
            <person name="Margarido G.R.A."/>
            <person name="Almeida C.A."/>
            <person name="Ferrarezi J.A."/>
            <person name="Labate C.A."/>
        </authorList>
    </citation>
    <scope>NUCLEOTIDE SEQUENCE</scope>
    <source>
        <strain evidence="3">MF-1</strain>
    </source>
</reference>
<dbReference type="PANTHER" id="PTHR37984:SF5">
    <property type="entry name" value="PROTEIN NYNRIN-LIKE"/>
    <property type="match status" value="1"/>
</dbReference>
<dbReference type="GO" id="GO:0015074">
    <property type="term" value="P:DNA integration"/>
    <property type="evidence" value="ECO:0007669"/>
    <property type="project" value="InterPro"/>
</dbReference>
<organism evidence="3 4">
    <name type="scientific">Austropuccinia psidii MF-1</name>
    <dbReference type="NCBI Taxonomy" id="1389203"/>
    <lineage>
        <taxon>Eukaryota</taxon>
        <taxon>Fungi</taxon>
        <taxon>Dikarya</taxon>
        <taxon>Basidiomycota</taxon>
        <taxon>Pucciniomycotina</taxon>
        <taxon>Pucciniomycetes</taxon>
        <taxon>Pucciniales</taxon>
        <taxon>Sphaerophragmiaceae</taxon>
        <taxon>Austropuccinia</taxon>
    </lineage>
</organism>
<dbReference type="PROSITE" id="PS50994">
    <property type="entry name" value="INTEGRASE"/>
    <property type="match status" value="1"/>
</dbReference>
<gene>
    <name evidence="3" type="ORF">O181_007242</name>
</gene>
<dbReference type="InterPro" id="IPR050951">
    <property type="entry name" value="Retrovirus_Pol_polyprotein"/>
</dbReference>
<dbReference type="InterPro" id="IPR001584">
    <property type="entry name" value="Integrase_cat-core"/>
</dbReference>
<protein>
    <recommendedName>
        <fullName evidence="2">Integrase catalytic domain-containing protein</fullName>
    </recommendedName>
</protein>
<evidence type="ECO:0000313" key="3">
    <source>
        <dbReference type="EMBL" id="MBW0467527.1"/>
    </source>
</evidence>
<evidence type="ECO:0000256" key="1">
    <source>
        <dbReference type="ARBA" id="ARBA00022884"/>
    </source>
</evidence>
<keyword evidence="1" id="KW-0694">RNA-binding</keyword>
<evidence type="ECO:0000259" key="2">
    <source>
        <dbReference type="PROSITE" id="PS50994"/>
    </source>
</evidence>
<dbReference type="OrthoDB" id="2273864at2759"/>
<dbReference type="InterPro" id="IPR012337">
    <property type="entry name" value="RNaseH-like_sf"/>
</dbReference>
<comment type="caution">
    <text evidence="3">The sequence shown here is derived from an EMBL/GenBank/DDBJ whole genome shotgun (WGS) entry which is preliminary data.</text>
</comment>
<proteinExistence type="predicted"/>
<dbReference type="EMBL" id="AVOT02001611">
    <property type="protein sequence ID" value="MBW0467527.1"/>
    <property type="molecule type" value="Genomic_DNA"/>
</dbReference>
<dbReference type="AlphaFoldDB" id="A0A9Q3BLJ2"/>
<dbReference type="Proteomes" id="UP000765509">
    <property type="component" value="Unassembled WGS sequence"/>
</dbReference>
<evidence type="ECO:0000313" key="4">
    <source>
        <dbReference type="Proteomes" id="UP000765509"/>
    </source>
</evidence>
<dbReference type="GO" id="GO:0003723">
    <property type="term" value="F:RNA binding"/>
    <property type="evidence" value="ECO:0007669"/>
    <property type="project" value="UniProtKB-KW"/>
</dbReference>
<keyword evidence="4" id="KW-1185">Reference proteome</keyword>
<accession>A0A9Q3BLJ2</accession>